<dbReference type="PANTHER" id="PTHR43550:SF3">
    <property type="entry name" value="3-KETODIHYDROSPHINGOSINE REDUCTASE"/>
    <property type="match status" value="1"/>
</dbReference>
<evidence type="ECO:0000256" key="7">
    <source>
        <dbReference type="ARBA" id="ARBA00022857"/>
    </source>
</evidence>
<dbReference type="RefSeq" id="XP_028147891.1">
    <property type="nucleotide sequence ID" value="XM_028292090.1"/>
</dbReference>
<dbReference type="PANTHER" id="PTHR43550">
    <property type="entry name" value="3-KETODIHYDROSPHINGOSINE REDUCTASE"/>
    <property type="match status" value="1"/>
</dbReference>
<dbReference type="AlphaFoldDB" id="A0A6P7GEC8"/>
<evidence type="ECO:0000256" key="9">
    <source>
        <dbReference type="ARBA" id="ARBA00023002"/>
    </source>
</evidence>
<dbReference type="PROSITE" id="PS00061">
    <property type="entry name" value="ADH_SHORT"/>
    <property type="match status" value="1"/>
</dbReference>
<comment type="pathway">
    <text evidence="2">Lipid metabolism; sphingolipid metabolism.</text>
</comment>
<keyword evidence="5" id="KW-0547">Nucleotide-binding</keyword>
<dbReference type="GO" id="GO:0006666">
    <property type="term" value="P:3-keto-sphinganine metabolic process"/>
    <property type="evidence" value="ECO:0007669"/>
    <property type="project" value="InterPro"/>
</dbReference>
<evidence type="ECO:0000256" key="8">
    <source>
        <dbReference type="ARBA" id="ARBA00022919"/>
    </source>
</evidence>
<keyword evidence="8" id="KW-0746">Sphingolipid metabolism</keyword>
<evidence type="ECO:0000256" key="4">
    <source>
        <dbReference type="ARBA" id="ARBA00006484"/>
    </source>
</evidence>
<dbReference type="GO" id="GO:0047560">
    <property type="term" value="F:3-dehydrosphinganine reductase activity"/>
    <property type="evidence" value="ECO:0007669"/>
    <property type="project" value="UniProtKB-EC"/>
</dbReference>
<evidence type="ECO:0000256" key="13">
    <source>
        <dbReference type="ARBA" id="ARBA00048930"/>
    </source>
</evidence>
<evidence type="ECO:0000256" key="5">
    <source>
        <dbReference type="ARBA" id="ARBA00022741"/>
    </source>
</evidence>
<dbReference type="InterPro" id="IPR002347">
    <property type="entry name" value="SDR_fam"/>
</dbReference>
<evidence type="ECO:0000256" key="6">
    <source>
        <dbReference type="ARBA" id="ARBA00022824"/>
    </source>
</evidence>
<name>A0A6P7GEC8_DIAVI</name>
<dbReference type="GO" id="GO:0000166">
    <property type="term" value="F:nucleotide binding"/>
    <property type="evidence" value="ECO:0007669"/>
    <property type="project" value="UniProtKB-KW"/>
</dbReference>
<sequence>MILLTILIVSGIAFIIFALAVQPLRKKSINGKHVVVIGGSSGIGKSVAKLAAREGAHVTIIARNVDRLEEAKQEIQQHVVDANQQIISRVSVDVADYASLDNNITQIEDQVGPIYMMVNCAGMAICGVIEDLTLQEIKQLIDVNYLGSIYSVKSILPRLKERKDGIVVLTGSQASLMGIYGFSIYSGCKFAVRGLAEAVHMEAKPYNVSVTLALPPDTDTPGFANENKNKPEETRIISEAGGLANPDDVAKRLLDDALVGKFFSYYGFESSVLTTLCVGMTPPLRCIEVIVQTLVLGPLRLLGCYYVTTFHKVVQNCYNDRKNRELEQDTQKVQ</sequence>
<evidence type="ECO:0000256" key="3">
    <source>
        <dbReference type="ARBA" id="ARBA00004991"/>
    </source>
</evidence>
<evidence type="ECO:0000256" key="2">
    <source>
        <dbReference type="ARBA" id="ARBA00004760"/>
    </source>
</evidence>
<reference evidence="14" key="1">
    <citation type="submission" date="2025-08" db="UniProtKB">
        <authorList>
            <consortium name="RefSeq"/>
        </authorList>
    </citation>
    <scope>IDENTIFICATION</scope>
    <source>
        <tissue evidence="14">Whole insect</tissue>
    </source>
</reference>
<comment type="function">
    <text evidence="12">Catalyzes the reduction of 3'-oxosphinganine (3-ketodihydrosphingosine/KDS) to sphinganine (dihydrosphingosine/DHS), the second step of de novo sphingolipid biosynthesis.</text>
</comment>
<evidence type="ECO:0000256" key="11">
    <source>
        <dbReference type="ARBA" id="ARBA00026112"/>
    </source>
</evidence>
<organism evidence="14">
    <name type="scientific">Diabrotica virgifera virgifera</name>
    <name type="common">western corn rootworm</name>
    <dbReference type="NCBI Taxonomy" id="50390"/>
    <lineage>
        <taxon>Eukaryota</taxon>
        <taxon>Metazoa</taxon>
        <taxon>Ecdysozoa</taxon>
        <taxon>Arthropoda</taxon>
        <taxon>Hexapoda</taxon>
        <taxon>Insecta</taxon>
        <taxon>Pterygota</taxon>
        <taxon>Neoptera</taxon>
        <taxon>Endopterygota</taxon>
        <taxon>Coleoptera</taxon>
        <taxon>Polyphaga</taxon>
        <taxon>Cucujiformia</taxon>
        <taxon>Chrysomeloidea</taxon>
        <taxon>Chrysomelidae</taxon>
        <taxon>Galerucinae</taxon>
        <taxon>Diabroticina</taxon>
        <taxon>Diabroticites</taxon>
        <taxon>Diabrotica</taxon>
    </lineage>
</organism>
<dbReference type="FunFam" id="3.40.50.720:FF:000165">
    <property type="entry name" value="3-ketodihydrosphingosine reductase"/>
    <property type="match status" value="1"/>
</dbReference>
<keyword evidence="7" id="KW-0521">NADP</keyword>
<evidence type="ECO:0000313" key="14">
    <source>
        <dbReference type="RefSeq" id="XP_028147891.1"/>
    </source>
</evidence>
<evidence type="ECO:0000256" key="1">
    <source>
        <dbReference type="ARBA" id="ARBA00004240"/>
    </source>
</evidence>
<gene>
    <name evidence="14" type="primary">LOC114341294</name>
</gene>
<dbReference type="Gene3D" id="3.40.50.720">
    <property type="entry name" value="NAD(P)-binding Rossmann-like Domain"/>
    <property type="match status" value="1"/>
</dbReference>
<dbReference type="EC" id="1.1.1.102" evidence="11"/>
<keyword evidence="10" id="KW-0443">Lipid metabolism</keyword>
<evidence type="ECO:0000256" key="12">
    <source>
        <dbReference type="ARBA" id="ARBA00044737"/>
    </source>
</evidence>
<comment type="pathway">
    <text evidence="3">Sphingolipid metabolism.</text>
</comment>
<dbReference type="Pfam" id="PF00106">
    <property type="entry name" value="adh_short"/>
    <property type="match status" value="1"/>
</dbReference>
<dbReference type="FunCoup" id="A0A6P7GEC8">
    <property type="interactions" value="969"/>
</dbReference>
<protein>
    <recommendedName>
        <fullName evidence="11">3-dehydrosphinganine reductase</fullName>
        <ecNumber evidence="11">1.1.1.102</ecNumber>
    </recommendedName>
</protein>
<dbReference type="InParanoid" id="A0A6P7GEC8"/>
<keyword evidence="9" id="KW-0560">Oxidoreductase</keyword>
<comment type="catalytic activity">
    <reaction evidence="13">
        <text>sphinganine + NADP(+) = 3-oxosphinganine + NADPH + H(+)</text>
        <dbReference type="Rhea" id="RHEA:22640"/>
        <dbReference type="ChEBI" id="CHEBI:15378"/>
        <dbReference type="ChEBI" id="CHEBI:57783"/>
        <dbReference type="ChEBI" id="CHEBI:57817"/>
        <dbReference type="ChEBI" id="CHEBI:58299"/>
        <dbReference type="ChEBI" id="CHEBI:58349"/>
        <dbReference type="EC" id="1.1.1.102"/>
    </reaction>
    <physiologicalReaction direction="right-to-left" evidence="13">
        <dbReference type="Rhea" id="RHEA:22642"/>
    </physiologicalReaction>
</comment>
<proteinExistence type="inferred from homology"/>
<comment type="subcellular location">
    <subcellularLocation>
        <location evidence="1">Endoplasmic reticulum</location>
    </subcellularLocation>
</comment>
<dbReference type="CDD" id="cd08939">
    <property type="entry name" value="KDSR-like_SDR_c"/>
    <property type="match status" value="1"/>
</dbReference>
<dbReference type="SUPFAM" id="SSF51735">
    <property type="entry name" value="NAD(P)-binding Rossmann-fold domains"/>
    <property type="match status" value="1"/>
</dbReference>
<dbReference type="InterPro" id="IPR020904">
    <property type="entry name" value="Sc_DH/Rdtase_CS"/>
</dbReference>
<dbReference type="InterPro" id="IPR045022">
    <property type="entry name" value="KDSR-like"/>
</dbReference>
<accession>A0A6P7GEC8</accession>
<evidence type="ECO:0000256" key="10">
    <source>
        <dbReference type="ARBA" id="ARBA00023098"/>
    </source>
</evidence>
<dbReference type="GO" id="GO:0030148">
    <property type="term" value="P:sphingolipid biosynthetic process"/>
    <property type="evidence" value="ECO:0007669"/>
    <property type="project" value="InterPro"/>
</dbReference>
<keyword evidence="6" id="KW-0256">Endoplasmic reticulum</keyword>
<dbReference type="GO" id="GO:0005789">
    <property type="term" value="C:endoplasmic reticulum membrane"/>
    <property type="evidence" value="ECO:0007669"/>
    <property type="project" value="TreeGrafter"/>
</dbReference>
<comment type="similarity">
    <text evidence="4">Belongs to the short-chain dehydrogenases/reductases (SDR) family.</text>
</comment>
<dbReference type="InterPro" id="IPR036291">
    <property type="entry name" value="NAD(P)-bd_dom_sf"/>
</dbReference>
<dbReference type="PRINTS" id="PR00081">
    <property type="entry name" value="GDHRDH"/>
</dbReference>